<organism evidence="2 3">
    <name type="scientific">Candidatus Kaiserbacteria bacterium RIFCSPHIGHO2_12_FULL_53_13</name>
    <dbReference type="NCBI Taxonomy" id="1798502"/>
    <lineage>
        <taxon>Bacteria</taxon>
        <taxon>Candidatus Kaiseribacteriota</taxon>
    </lineage>
</organism>
<protein>
    <submittedName>
        <fullName evidence="2">Uncharacterized protein</fullName>
    </submittedName>
</protein>
<dbReference type="Gene3D" id="3.60.90.10">
    <property type="entry name" value="S-adenosylmethionine decarboxylase"/>
    <property type="match status" value="1"/>
</dbReference>
<dbReference type="AlphaFoldDB" id="A0A1F6E789"/>
<comment type="cofactor">
    <cofactor evidence="1">
        <name>pyruvate</name>
        <dbReference type="ChEBI" id="CHEBI:15361"/>
    </cofactor>
</comment>
<dbReference type="Pfam" id="PF02675">
    <property type="entry name" value="AdoMet_dc"/>
    <property type="match status" value="1"/>
</dbReference>
<dbReference type="InterPro" id="IPR003826">
    <property type="entry name" value="AdoMetDC_fam_prok"/>
</dbReference>
<dbReference type="EMBL" id="MFLP01000032">
    <property type="protein sequence ID" value="OGG69410.1"/>
    <property type="molecule type" value="Genomic_DNA"/>
</dbReference>
<evidence type="ECO:0000313" key="2">
    <source>
        <dbReference type="EMBL" id="OGG69410.1"/>
    </source>
</evidence>
<reference evidence="2 3" key="1">
    <citation type="journal article" date="2016" name="Nat. Commun.">
        <title>Thousands of microbial genomes shed light on interconnected biogeochemical processes in an aquifer system.</title>
        <authorList>
            <person name="Anantharaman K."/>
            <person name="Brown C.T."/>
            <person name="Hug L.A."/>
            <person name="Sharon I."/>
            <person name="Castelle C.J."/>
            <person name="Probst A.J."/>
            <person name="Thomas B.C."/>
            <person name="Singh A."/>
            <person name="Wilkins M.J."/>
            <person name="Karaoz U."/>
            <person name="Brodie E.L."/>
            <person name="Williams K.H."/>
            <person name="Hubbard S.S."/>
            <person name="Banfield J.F."/>
        </authorList>
    </citation>
    <scope>NUCLEOTIDE SEQUENCE [LARGE SCALE GENOMIC DNA]</scope>
</reference>
<evidence type="ECO:0000313" key="3">
    <source>
        <dbReference type="Proteomes" id="UP000176689"/>
    </source>
</evidence>
<comment type="caution">
    <text evidence="2">The sequence shown here is derived from an EMBL/GenBank/DDBJ whole genome shotgun (WGS) entry which is preliminary data.</text>
</comment>
<dbReference type="GO" id="GO:0008295">
    <property type="term" value="P:spermidine biosynthetic process"/>
    <property type="evidence" value="ECO:0007669"/>
    <property type="project" value="InterPro"/>
</dbReference>
<evidence type="ECO:0000256" key="1">
    <source>
        <dbReference type="ARBA" id="ARBA00001928"/>
    </source>
</evidence>
<sequence length="80" mass="9244">MTVFAGPYCWPPDDRSRLEVPLVDLNGFIAWKESGCHVYAFSETSFFTSDIYSCKPYNAKTVVDYTRKFIESDDLVFKEV</sequence>
<dbReference type="Proteomes" id="UP000176689">
    <property type="component" value="Unassembled WGS sequence"/>
</dbReference>
<dbReference type="GO" id="GO:0004014">
    <property type="term" value="F:adenosylmethionine decarboxylase activity"/>
    <property type="evidence" value="ECO:0007669"/>
    <property type="project" value="InterPro"/>
</dbReference>
<gene>
    <name evidence="2" type="ORF">A3F27_03150</name>
</gene>
<proteinExistence type="predicted"/>
<name>A0A1F6E789_9BACT</name>
<accession>A0A1F6E789</accession>